<evidence type="ECO:0000313" key="11">
    <source>
        <dbReference type="Proteomes" id="UP000037109"/>
    </source>
</evidence>
<evidence type="ECO:0000256" key="7">
    <source>
        <dbReference type="ARBA" id="ARBA00023306"/>
    </source>
</evidence>
<proteinExistence type="inferred from homology"/>
<protein>
    <recommendedName>
        <fullName evidence="8">Septation ring formation regulator EzrA</fullName>
    </recommendedName>
</protein>
<keyword evidence="2 8" id="KW-0812">Transmembrane</keyword>
<dbReference type="PATRIC" id="fig|1459.3.peg.1683"/>
<dbReference type="InterPro" id="IPR010379">
    <property type="entry name" value="EzrA"/>
</dbReference>
<evidence type="ECO:0000256" key="6">
    <source>
        <dbReference type="ARBA" id="ARBA00023210"/>
    </source>
</evidence>
<feature type="coiled-coil region" evidence="8">
    <location>
        <begin position="123"/>
        <end position="185"/>
    </location>
</feature>
<dbReference type="STRING" id="1459.AF332_07955"/>
<evidence type="ECO:0000256" key="3">
    <source>
        <dbReference type="ARBA" id="ARBA00022989"/>
    </source>
</evidence>
<dbReference type="RefSeq" id="WP_053434101.1">
    <property type="nucleotide sequence ID" value="NZ_LGUF01000007.1"/>
</dbReference>
<dbReference type="AlphaFoldDB" id="A0A0M0GAD6"/>
<comment type="similarity">
    <text evidence="8">Belongs to the EzrA family.</text>
</comment>
<feature type="transmembrane region" description="Helical" evidence="9">
    <location>
        <begin position="6"/>
        <end position="21"/>
    </location>
</feature>
<evidence type="ECO:0000256" key="4">
    <source>
        <dbReference type="ARBA" id="ARBA00023054"/>
    </source>
</evidence>
<keyword evidence="7 8" id="KW-0131">Cell cycle</keyword>
<feature type="coiled-coil region" evidence="8">
    <location>
        <begin position="376"/>
        <end position="424"/>
    </location>
</feature>
<dbReference type="EMBL" id="LGUF01000007">
    <property type="protein sequence ID" value="KON86733.1"/>
    <property type="molecule type" value="Genomic_DNA"/>
</dbReference>
<dbReference type="Proteomes" id="UP000037109">
    <property type="component" value="Unassembled WGS sequence"/>
</dbReference>
<keyword evidence="3 8" id="KW-1133">Transmembrane helix</keyword>
<keyword evidence="11" id="KW-1185">Reference proteome</keyword>
<keyword evidence="4 8" id="KW-0175">Coiled coil</keyword>
<name>A0A0M0GAD6_SPOGL</name>
<keyword evidence="6 8" id="KW-0717">Septation</keyword>
<dbReference type="GO" id="GO:0000921">
    <property type="term" value="P:septin ring assembly"/>
    <property type="evidence" value="ECO:0007669"/>
    <property type="project" value="InterPro"/>
</dbReference>
<accession>A0A0M0GAD6</accession>
<evidence type="ECO:0000256" key="1">
    <source>
        <dbReference type="ARBA" id="ARBA00022618"/>
    </source>
</evidence>
<evidence type="ECO:0000256" key="9">
    <source>
        <dbReference type="SAM" id="Phobius"/>
    </source>
</evidence>
<keyword evidence="8" id="KW-1003">Cell membrane</keyword>
<keyword evidence="5 8" id="KW-0472">Membrane</keyword>
<evidence type="ECO:0000256" key="8">
    <source>
        <dbReference type="HAMAP-Rule" id="MF_00728"/>
    </source>
</evidence>
<evidence type="ECO:0000256" key="2">
    <source>
        <dbReference type="ARBA" id="ARBA00022692"/>
    </source>
</evidence>
<reference evidence="11" key="1">
    <citation type="submission" date="2015-07" db="EMBL/GenBank/DDBJ databases">
        <title>Fjat-10036 dsm4.</title>
        <authorList>
            <person name="Liu B."/>
            <person name="Wang J."/>
            <person name="Zhu Y."/>
            <person name="Liu G."/>
            <person name="Chen Q."/>
            <person name="Chen Z."/>
            <person name="Lan J."/>
            <person name="Che J."/>
            <person name="Ge C."/>
            <person name="Shi H."/>
            <person name="Pan Z."/>
            <person name="Liu X."/>
        </authorList>
    </citation>
    <scope>NUCLEOTIDE SEQUENCE [LARGE SCALE GENOMIC DNA]</scope>
    <source>
        <strain evidence="11">DSM 4</strain>
    </source>
</reference>
<dbReference type="GO" id="GO:0005886">
    <property type="term" value="C:plasma membrane"/>
    <property type="evidence" value="ECO:0007669"/>
    <property type="project" value="UniProtKB-SubCell"/>
</dbReference>
<dbReference type="Pfam" id="PF06160">
    <property type="entry name" value="EzrA"/>
    <property type="match status" value="1"/>
</dbReference>
<sequence length="562" mass="65649">MEYIIGGIVILLCLYLTGYFLKKKHYKEIDRLETWKMDITDRPVLDEMSRVKKLNMTGQTEELFERWRSEWDEIVTSQLPDVEELLFDAEESIDKYRFKNSQEIQQRIEQRLTGIEDSIKILLSELNELVGSEEKNRTEIEELKKMYRECKKSLLVHRHTFGKSEKLLEEQLDEAFAKFEEFDEKTEKGNYLEAREILLIIKALLEDSRMKMKAIPNLMVECQSKIPSQLDELKEGYKEMLAQGYLIDHLQLDKEMERLDGQVSEYADSIEKAQIEEVQKGVEEIKENIELLYDLLEKEVHARHYLSQQDEATRNMLYNNKDMNNLLKAEISAIRQSYHVPDNDLEIQIHLEKKLTQLFKKFEVLEHKINSQSTPHTVLREELAEIKEHIEEISDEQTAFAEKLQALRKDEMSAREQVKELSKKVAETIRLISKNNVPGVSQEYKYLIQDAKESIDNVLAKLDEKPLNIPAVQQYLEVAVLTVDKAADSVSDMIETILLAEKVIQYGNRYRSSNPSIDKGLKEAEASFRSYEYRTALEQAAASIEEVEPGAIKRIEEMITEH</sequence>
<feature type="coiled-coil region" evidence="8">
    <location>
        <begin position="256"/>
        <end position="295"/>
    </location>
</feature>
<organism evidence="10 11">
    <name type="scientific">Sporosarcina globispora</name>
    <name type="common">Bacillus globisporus</name>
    <dbReference type="NCBI Taxonomy" id="1459"/>
    <lineage>
        <taxon>Bacteria</taxon>
        <taxon>Bacillati</taxon>
        <taxon>Bacillota</taxon>
        <taxon>Bacilli</taxon>
        <taxon>Bacillales</taxon>
        <taxon>Caryophanaceae</taxon>
        <taxon>Sporosarcina</taxon>
    </lineage>
</organism>
<comment type="caution">
    <text evidence="10">The sequence shown here is derived from an EMBL/GenBank/DDBJ whole genome shotgun (WGS) entry which is preliminary data.</text>
</comment>
<dbReference type="HAMAP" id="MF_00728">
    <property type="entry name" value="EzrA"/>
    <property type="match status" value="1"/>
</dbReference>
<gene>
    <name evidence="8" type="primary">ezrA</name>
    <name evidence="10" type="ORF">AF332_07955</name>
</gene>
<dbReference type="GO" id="GO:0005940">
    <property type="term" value="C:septin ring"/>
    <property type="evidence" value="ECO:0007669"/>
    <property type="project" value="InterPro"/>
</dbReference>
<dbReference type="NCBIfam" id="NF003413">
    <property type="entry name" value="PRK04778.1-7"/>
    <property type="match status" value="1"/>
</dbReference>
<feature type="topological domain" description="Extracellular" evidence="8">
    <location>
        <begin position="1"/>
        <end position="2"/>
    </location>
</feature>
<comment type="subcellular location">
    <subcellularLocation>
        <location evidence="8">Cell membrane</location>
        <topology evidence="8">Single-pass membrane protein</topology>
    </subcellularLocation>
    <text evidence="8">Colocalized with FtsZ to the nascent septal site.</text>
</comment>
<evidence type="ECO:0000313" key="10">
    <source>
        <dbReference type="EMBL" id="KON86733.1"/>
    </source>
</evidence>
<dbReference type="GO" id="GO:0000917">
    <property type="term" value="P:division septum assembly"/>
    <property type="evidence" value="ECO:0007669"/>
    <property type="project" value="UniProtKB-KW"/>
</dbReference>
<evidence type="ECO:0000256" key="5">
    <source>
        <dbReference type="ARBA" id="ARBA00023136"/>
    </source>
</evidence>
<feature type="topological domain" description="Cytoplasmic" evidence="8">
    <location>
        <begin position="22"/>
        <end position="562"/>
    </location>
</feature>
<dbReference type="OrthoDB" id="1654473at2"/>
<keyword evidence="1 8" id="KW-0132">Cell division</keyword>
<comment type="function">
    <text evidence="8">Negative regulator of FtsZ ring formation; modulates the frequency and position of FtsZ ring formation. Inhibits FtsZ ring formation at polar sites. Interacts either with FtsZ or with one of its binding partners to promote depolymerization.</text>
</comment>